<dbReference type="Gene3D" id="3.40.50.150">
    <property type="entry name" value="Vaccinia Virus protein VP39"/>
    <property type="match status" value="1"/>
</dbReference>
<protein>
    <submittedName>
        <fullName evidence="2">CLUMA_CG006087, isoform A</fullName>
    </submittedName>
</protein>
<evidence type="ECO:0000256" key="1">
    <source>
        <dbReference type="SAM" id="MobiDB-lite"/>
    </source>
</evidence>
<name>A0A1J1I113_9DIPT</name>
<accession>A0A1J1I113</accession>
<dbReference type="PANTHER" id="PTHR14663">
    <property type="entry name" value="METHYLTRANSFERASE NSUN7-RELATED"/>
    <property type="match status" value="1"/>
</dbReference>
<evidence type="ECO:0000313" key="3">
    <source>
        <dbReference type="Proteomes" id="UP000183832"/>
    </source>
</evidence>
<dbReference type="Proteomes" id="UP000183832">
    <property type="component" value="Unassembled WGS sequence"/>
</dbReference>
<reference evidence="2 3" key="1">
    <citation type="submission" date="2015-04" db="EMBL/GenBank/DDBJ databases">
        <authorList>
            <person name="Syromyatnikov M.Y."/>
            <person name="Popov V.N."/>
        </authorList>
    </citation>
    <scope>NUCLEOTIDE SEQUENCE [LARGE SCALE GENOMIC DNA]</scope>
</reference>
<keyword evidence="3" id="KW-1185">Reference proteome</keyword>
<organism evidence="2 3">
    <name type="scientific">Clunio marinus</name>
    <dbReference type="NCBI Taxonomy" id="568069"/>
    <lineage>
        <taxon>Eukaryota</taxon>
        <taxon>Metazoa</taxon>
        <taxon>Ecdysozoa</taxon>
        <taxon>Arthropoda</taxon>
        <taxon>Hexapoda</taxon>
        <taxon>Insecta</taxon>
        <taxon>Pterygota</taxon>
        <taxon>Neoptera</taxon>
        <taxon>Endopterygota</taxon>
        <taxon>Diptera</taxon>
        <taxon>Nematocera</taxon>
        <taxon>Chironomoidea</taxon>
        <taxon>Chironomidae</taxon>
        <taxon>Clunio</taxon>
    </lineage>
</organism>
<gene>
    <name evidence="2" type="ORF">CLUMA_CG006087</name>
</gene>
<feature type="compositionally biased region" description="Basic and acidic residues" evidence="1">
    <location>
        <begin position="337"/>
        <end position="354"/>
    </location>
</feature>
<dbReference type="AlphaFoldDB" id="A0A1J1I113"/>
<sequence>MKTKLAASITKIRIEKQALNLQYLLPIHLRDEKVARAVTNPIISGWINKFKFMNKKLLSQKFSNMGFRELEGATKAHPKSFRFDKVCPNFFFLWYPREKSEFSQDSLVKDRDVILQNKAFSIGPAIFAKLLNYYEIAGDILQTHILSPRSTAYLASLLIRSRFVGKFRVFGAGRNFKEYQAYFEKVGATNIKLYEEKFLGFPRHILEKTVAIYCTPPSSFSSISDPIELICSRGGDLKMLQFLSESEMNDDGQTRAAKILEEQRASLKSAMSKPQIQFILYETHSIVEAENGDMVRHAMEYVNKKAHDKHILKAKKEQERLEQLEKEKENMPGIPTAHREREPKKEKVKKEKSSEQSTSVKINLNKLKGSIKSASSTESLEEEEVKPKNQPLEVRIPLTDIFEIAPIPDFCMNKDNCVIRRSEGCFLSLLKRKEIVRMDSKYLIQIAELRGIFGDKDKPKKTKSKAQLRAEKKQEAAMKKERDALERRKIEKFNPSNIDKIVERLMKPTQATIIRITRDEIWRRKYHIMTLRYNQLFPPRCARCDYYSQNYYFLSDKFVAIKQFDDTISLRFEEESSFHQSITRRRAEKWWSELLKHLRKLQMAAALSGVRFSLDTLDKNLMPPLKLVRFPRGYVAPPIQKKRCEGVRQQYSLSITILDIDHPVRRMRLKSRSQSVTPRLLTLKNYNKCFLCLNEYLRINSGIQSNENIFLK</sequence>
<dbReference type="OrthoDB" id="6817893at2759"/>
<feature type="region of interest" description="Disordered" evidence="1">
    <location>
        <begin position="325"/>
        <end position="359"/>
    </location>
</feature>
<dbReference type="InterPro" id="IPR042620">
    <property type="entry name" value="NSUN7"/>
</dbReference>
<proteinExistence type="predicted"/>
<dbReference type="PANTHER" id="PTHR14663:SF2">
    <property type="entry name" value="METHYLTRANSFERASE NSUN7-RELATED"/>
    <property type="match status" value="1"/>
</dbReference>
<dbReference type="InterPro" id="IPR029063">
    <property type="entry name" value="SAM-dependent_MTases_sf"/>
</dbReference>
<evidence type="ECO:0000313" key="2">
    <source>
        <dbReference type="EMBL" id="CRK92534.1"/>
    </source>
</evidence>
<dbReference type="EMBL" id="CVRI01000030">
    <property type="protein sequence ID" value="CRK92534.1"/>
    <property type="molecule type" value="Genomic_DNA"/>
</dbReference>
<dbReference type="STRING" id="568069.A0A1J1I113"/>